<evidence type="ECO:0000313" key="2">
    <source>
        <dbReference type="Proteomes" id="UP000823485"/>
    </source>
</evidence>
<dbReference type="Proteomes" id="UP000823485">
    <property type="component" value="Unassembled WGS sequence"/>
</dbReference>
<organism evidence="1 2">
    <name type="scientific">Siminovitchia thermophila</name>
    <dbReference type="NCBI Taxonomy" id="1245522"/>
    <lineage>
        <taxon>Bacteria</taxon>
        <taxon>Bacillati</taxon>
        <taxon>Bacillota</taxon>
        <taxon>Bacilli</taxon>
        <taxon>Bacillales</taxon>
        <taxon>Bacillaceae</taxon>
        <taxon>Siminovitchia</taxon>
    </lineage>
</organism>
<gene>
    <name evidence="1" type="ORF">JOC94_003169</name>
</gene>
<name>A0ABS2RBD7_9BACI</name>
<accession>A0ABS2RBD7</accession>
<comment type="caution">
    <text evidence="1">The sequence shown here is derived from an EMBL/GenBank/DDBJ whole genome shotgun (WGS) entry which is preliminary data.</text>
</comment>
<sequence length="52" mass="5799">MSALNSKRIPSGLVLDKKTIGEYASTIGQIRAMLLRDCLKASDGIEYFYFGR</sequence>
<protein>
    <submittedName>
        <fullName evidence="1">Uncharacterized protein</fullName>
    </submittedName>
</protein>
<keyword evidence="2" id="KW-1185">Reference proteome</keyword>
<evidence type="ECO:0000313" key="1">
    <source>
        <dbReference type="EMBL" id="MBM7716158.1"/>
    </source>
</evidence>
<proteinExistence type="predicted"/>
<reference evidence="1 2" key="1">
    <citation type="submission" date="2021-01" db="EMBL/GenBank/DDBJ databases">
        <title>Genomic Encyclopedia of Type Strains, Phase IV (KMG-IV): sequencing the most valuable type-strain genomes for metagenomic binning, comparative biology and taxonomic classification.</title>
        <authorList>
            <person name="Goeker M."/>
        </authorList>
    </citation>
    <scope>NUCLEOTIDE SEQUENCE [LARGE SCALE GENOMIC DNA]</scope>
    <source>
        <strain evidence="1 2">DSM 105453</strain>
    </source>
</reference>
<dbReference type="EMBL" id="JAFBFH010000023">
    <property type="protein sequence ID" value="MBM7716158.1"/>
    <property type="molecule type" value="Genomic_DNA"/>
</dbReference>